<comment type="caution">
    <text evidence="4">The sequence shown here is derived from an EMBL/GenBank/DDBJ whole genome shotgun (WGS) entry which is preliminary data.</text>
</comment>
<evidence type="ECO:0000313" key="4">
    <source>
        <dbReference type="EMBL" id="MDV2480956.1"/>
    </source>
</evidence>
<dbReference type="EMBL" id="WBKO01000001">
    <property type="protein sequence ID" value="MDV2480956.1"/>
    <property type="molecule type" value="Genomic_DNA"/>
</dbReference>
<feature type="transmembrane region" description="Helical" evidence="2">
    <location>
        <begin position="101"/>
        <end position="120"/>
    </location>
</feature>
<name>A0ABU3WYU3_9EURY</name>
<protein>
    <submittedName>
        <fullName evidence="4">LEA type 2 family protein</fullName>
    </submittedName>
</protein>
<feature type="compositionally biased region" description="Basic residues" evidence="1">
    <location>
        <begin position="1"/>
        <end position="12"/>
    </location>
</feature>
<keyword evidence="5" id="KW-1185">Reference proteome</keyword>
<sequence>MVPHQGRPRHAERHGECMAGRRVPGERAPPVCRRLARPARDDLLRRRAHRVFCVGTRRPAPLLRRQHRRQGLRPRRAGTLLYERLDLYPGRAHRTTMWRPAVIFLVAVLLFSAGCIHLPIKEPTVTVDGIGIERVTLGRTDLSLRLVVDNPNPIGATMARVSFDIYFLEGGRAVYLAHGEQEEIEIQPNGKTSVTIPVTADNAPLVRAFLRGLQDGAIVLRANGSATLDYGIATFEVPFNRTVEVRPEQG</sequence>
<keyword evidence="2" id="KW-0472">Membrane</keyword>
<evidence type="ECO:0000259" key="3">
    <source>
        <dbReference type="Pfam" id="PF03168"/>
    </source>
</evidence>
<dbReference type="InterPro" id="IPR004864">
    <property type="entry name" value="LEA_2"/>
</dbReference>
<dbReference type="Pfam" id="PF03168">
    <property type="entry name" value="LEA_2"/>
    <property type="match status" value="1"/>
</dbReference>
<reference evidence="4 5" key="1">
    <citation type="submission" date="2019-10" db="EMBL/GenBank/DDBJ databases">
        <title>Isolation and characterization of Methanoculleus sp. Wushi-C6 from a hot spring well.</title>
        <authorList>
            <person name="Chen S.-C."/>
            <person name="Lan Z.-H."/>
            <person name="You Y.-T."/>
            <person name="Lai M.-C."/>
        </authorList>
    </citation>
    <scope>NUCLEOTIDE SEQUENCE [LARGE SCALE GENOMIC DNA]</scope>
    <source>
        <strain evidence="4 5">Wushi-C6</strain>
    </source>
</reference>
<dbReference type="SUPFAM" id="SSF117070">
    <property type="entry name" value="LEA14-like"/>
    <property type="match status" value="1"/>
</dbReference>
<proteinExistence type="predicted"/>
<accession>A0ABU3WYU3</accession>
<feature type="domain" description="Late embryogenesis abundant protein LEA-2 subgroup" evidence="3">
    <location>
        <begin position="147"/>
        <end position="242"/>
    </location>
</feature>
<dbReference type="Gene3D" id="2.60.40.1820">
    <property type="match status" value="1"/>
</dbReference>
<evidence type="ECO:0000256" key="2">
    <source>
        <dbReference type="SAM" id="Phobius"/>
    </source>
</evidence>
<feature type="region of interest" description="Disordered" evidence="1">
    <location>
        <begin position="1"/>
        <end position="26"/>
    </location>
</feature>
<dbReference type="Proteomes" id="UP001281203">
    <property type="component" value="Unassembled WGS sequence"/>
</dbReference>
<organism evidence="4 5">
    <name type="scientific">Methanoculleus caldifontis</name>
    <dbReference type="NCBI Taxonomy" id="2651577"/>
    <lineage>
        <taxon>Archaea</taxon>
        <taxon>Methanobacteriati</taxon>
        <taxon>Methanobacteriota</taxon>
        <taxon>Stenosarchaea group</taxon>
        <taxon>Methanomicrobia</taxon>
        <taxon>Methanomicrobiales</taxon>
        <taxon>Methanomicrobiaceae</taxon>
        <taxon>Methanoculleus</taxon>
    </lineage>
</organism>
<keyword evidence="2" id="KW-0812">Transmembrane</keyword>
<keyword evidence="2" id="KW-1133">Transmembrane helix</keyword>
<gene>
    <name evidence="4" type="ORF">F8E02_02815</name>
</gene>
<evidence type="ECO:0000313" key="5">
    <source>
        <dbReference type="Proteomes" id="UP001281203"/>
    </source>
</evidence>
<evidence type="ECO:0000256" key="1">
    <source>
        <dbReference type="SAM" id="MobiDB-lite"/>
    </source>
</evidence>